<feature type="transmembrane region" description="Helical" evidence="1">
    <location>
        <begin position="55"/>
        <end position="76"/>
    </location>
</feature>
<comment type="caution">
    <text evidence="3">The sequence shown here is derived from an EMBL/GenBank/DDBJ whole genome shotgun (WGS) entry which is preliminary data.</text>
</comment>
<gene>
    <name evidence="3" type="ORF">HDA41_006122</name>
</gene>
<keyword evidence="4" id="KW-1185">Reference proteome</keyword>
<evidence type="ECO:0000259" key="2">
    <source>
        <dbReference type="Pfam" id="PF07853"/>
    </source>
</evidence>
<feature type="transmembrane region" description="Helical" evidence="1">
    <location>
        <begin position="88"/>
        <end position="109"/>
    </location>
</feature>
<evidence type="ECO:0000313" key="3">
    <source>
        <dbReference type="EMBL" id="MBB5798158.1"/>
    </source>
</evidence>
<dbReference type="RefSeq" id="WP_184993857.1">
    <property type="nucleotide sequence ID" value="NZ_JACHNE010000001.1"/>
</dbReference>
<feature type="transmembrane region" description="Helical" evidence="1">
    <location>
        <begin position="121"/>
        <end position="142"/>
    </location>
</feature>
<evidence type="ECO:0000313" key="4">
    <source>
        <dbReference type="Proteomes" id="UP000590647"/>
    </source>
</evidence>
<feature type="domain" description="DUF1648" evidence="2">
    <location>
        <begin position="19"/>
        <end position="58"/>
    </location>
</feature>
<accession>A0A7W9HA51</accession>
<evidence type="ECO:0000256" key="1">
    <source>
        <dbReference type="SAM" id="Phobius"/>
    </source>
</evidence>
<organism evidence="3 4">
    <name type="scientific">Streptomyces caelestis</name>
    <dbReference type="NCBI Taxonomy" id="36816"/>
    <lineage>
        <taxon>Bacteria</taxon>
        <taxon>Bacillati</taxon>
        <taxon>Actinomycetota</taxon>
        <taxon>Actinomycetes</taxon>
        <taxon>Kitasatosporales</taxon>
        <taxon>Streptomycetaceae</taxon>
        <taxon>Streptomyces</taxon>
    </lineage>
</organism>
<proteinExistence type="predicted"/>
<dbReference type="AlphaFoldDB" id="A0A7W9HA51"/>
<dbReference type="EMBL" id="JACHNE010000001">
    <property type="protein sequence ID" value="MBB5798158.1"/>
    <property type="molecule type" value="Genomic_DNA"/>
</dbReference>
<name>A0A7W9HA51_9ACTN</name>
<dbReference type="Proteomes" id="UP000590647">
    <property type="component" value="Unassembled WGS sequence"/>
</dbReference>
<dbReference type="InterPro" id="IPR012867">
    <property type="entry name" value="DUF1648"/>
</dbReference>
<keyword evidence="1" id="KW-0812">Transmembrane</keyword>
<protein>
    <recommendedName>
        <fullName evidence="2">DUF1648 domain-containing protein</fullName>
    </recommendedName>
</protein>
<keyword evidence="1" id="KW-0472">Membrane</keyword>
<dbReference type="Pfam" id="PF07853">
    <property type="entry name" value="DUF1648"/>
    <property type="match status" value="1"/>
</dbReference>
<keyword evidence="1" id="KW-1133">Transmembrane helix</keyword>
<reference evidence="3 4" key="1">
    <citation type="submission" date="2020-08" db="EMBL/GenBank/DDBJ databases">
        <title>Sequencing the genomes of 1000 actinobacteria strains.</title>
        <authorList>
            <person name="Klenk H.-P."/>
        </authorList>
    </citation>
    <scope>NUCLEOTIDE SEQUENCE [LARGE SCALE GENOMIC DNA]</scope>
    <source>
        <strain evidence="3 4">DSM 40084</strain>
    </source>
</reference>
<sequence length="147" mass="15170">MSVIRRGALTAAPFAVATAAYVGAFLASYDRLPGRIATHFSGDGAADGFTSRATVLWVGGGMLVGLGLLFTVLALVSKQSSKSRLTAAVGAGTAVTLGYPLVLTVLVNTDVQNPAEVQLPMWHVAVLLLAGVATGGLTWWLMRRGEA</sequence>